<reference evidence="5" key="1">
    <citation type="submission" date="2025-08" db="UniProtKB">
        <authorList>
            <consortium name="RefSeq"/>
        </authorList>
    </citation>
    <scope>IDENTIFICATION</scope>
</reference>
<dbReference type="InterPro" id="IPR001846">
    <property type="entry name" value="VWF_type-D"/>
</dbReference>
<dbReference type="Proteomes" id="UP000695022">
    <property type="component" value="Unplaced"/>
</dbReference>
<dbReference type="SMART" id="SM00216">
    <property type="entry name" value="VWD"/>
    <property type="match status" value="1"/>
</dbReference>
<dbReference type="InterPro" id="IPR050780">
    <property type="entry name" value="Mucin_vWF_Thrombospondin_sf"/>
</dbReference>
<accession>A0ABM1E8X6</accession>
<evidence type="ECO:0000313" key="5">
    <source>
        <dbReference type="RefSeq" id="XP_014668647.1"/>
    </source>
</evidence>
<dbReference type="Pfam" id="PF00094">
    <property type="entry name" value="VWD"/>
    <property type="match status" value="1"/>
</dbReference>
<keyword evidence="1" id="KW-1015">Disulfide bond</keyword>
<protein>
    <submittedName>
        <fullName evidence="5">Mucin-2-like</fullName>
    </submittedName>
</protein>
<evidence type="ECO:0000259" key="3">
    <source>
        <dbReference type="PROSITE" id="PS51233"/>
    </source>
</evidence>
<evidence type="ECO:0000256" key="1">
    <source>
        <dbReference type="ARBA" id="ARBA00023157"/>
    </source>
</evidence>
<evidence type="ECO:0000256" key="2">
    <source>
        <dbReference type="ARBA" id="ARBA00023180"/>
    </source>
</evidence>
<feature type="domain" description="VWFD" evidence="3">
    <location>
        <begin position="38"/>
        <end position="242"/>
    </location>
</feature>
<dbReference type="RefSeq" id="XP_014668647.1">
    <property type="nucleotide sequence ID" value="XM_014813161.1"/>
</dbReference>
<organism evidence="4 5">
    <name type="scientific">Priapulus caudatus</name>
    <name type="common">Priapulid worm</name>
    <dbReference type="NCBI Taxonomy" id="37621"/>
    <lineage>
        <taxon>Eukaryota</taxon>
        <taxon>Metazoa</taxon>
        <taxon>Ecdysozoa</taxon>
        <taxon>Scalidophora</taxon>
        <taxon>Priapulida</taxon>
        <taxon>Priapulimorpha</taxon>
        <taxon>Priapulimorphida</taxon>
        <taxon>Priapulidae</taxon>
        <taxon>Priapulus</taxon>
    </lineage>
</organism>
<proteinExistence type="predicted"/>
<dbReference type="PANTHER" id="PTHR11339:SF272">
    <property type="entry name" value="BMP-BINDING ENDOTHELIAL REGULATOR PROTEIN"/>
    <property type="match status" value="1"/>
</dbReference>
<sequence length="319" mass="35344">MFAFYGYSCSVPSSCINGVLECSDHGKDARSYLAHGTGECHAVGDPHYISFDGAYFDFQGDCSYILAQDSSVNHTFDVIASNVMCGSSGVTCTKDVEIVLQQSINIRLLRGRHVVLARTIHMCKRKCVNEPPTATYNYTVTYNYGTSTHNISTYNYTATYKYGTRNHNTATHNNGNRNHDTAIYNYGTRVRIILDPMHKGSVTGLCGNYDGIGTNDFTSASGVVETIPQLFANSWKMSSSCADVINETHSCESAGSARASWAYRSCNFIYNDIFEDCVAALGDILVQQYHSNCIYDACGQDCHLRFVPKIVLYRYKIVT</sequence>
<gene>
    <name evidence="5" type="primary">LOC106809920</name>
</gene>
<dbReference type="GeneID" id="106809920"/>
<dbReference type="PANTHER" id="PTHR11339">
    <property type="entry name" value="EXTRACELLULAR MATRIX GLYCOPROTEIN RELATED"/>
    <property type="match status" value="1"/>
</dbReference>
<name>A0ABM1E8X6_PRICU</name>
<dbReference type="PROSITE" id="PS51233">
    <property type="entry name" value="VWFD"/>
    <property type="match status" value="1"/>
</dbReference>
<keyword evidence="4" id="KW-1185">Reference proteome</keyword>
<evidence type="ECO:0000313" key="4">
    <source>
        <dbReference type="Proteomes" id="UP000695022"/>
    </source>
</evidence>
<keyword evidence="2" id="KW-0325">Glycoprotein</keyword>